<evidence type="ECO:0000313" key="1">
    <source>
        <dbReference type="EMBL" id="CUX77316.1"/>
    </source>
</evidence>
<accession>A0A160VSB8</accession>
<reference evidence="2" key="1">
    <citation type="submission" date="2016-01" db="EMBL/GenBank/DDBJ databases">
        <authorList>
            <person name="Vorgias C.E."/>
        </authorList>
    </citation>
    <scope>NUCLEOTIDE SEQUENCE [LARGE SCALE GENOMIC DNA]</scope>
</reference>
<organism evidence="1 2">
    <name type="scientific">Thermococcus chitonophagus</name>
    <dbReference type="NCBI Taxonomy" id="54262"/>
    <lineage>
        <taxon>Archaea</taxon>
        <taxon>Methanobacteriati</taxon>
        <taxon>Methanobacteriota</taxon>
        <taxon>Thermococci</taxon>
        <taxon>Thermococcales</taxon>
        <taxon>Thermococcaceae</taxon>
        <taxon>Thermococcus</taxon>
    </lineage>
</organism>
<protein>
    <submittedName>
        <fullName evidence="1">Uncharacterized protein</fullName>
    </submittedName>
</protein>
<name>A0A160VSB8_9EURY</name>
<sequence>MKTVEEFKLKRALKPLKIIGLGLDRLGLKWYYGLFTAFRLNPLTLLTKIFR</sequence>
<evidence type="ECO:0000313" key="2">
    <source>
        <dbReference type="Proteomes" id="UP000093069"/>
    </source>
</evidence>
<proteinExistence type="predicted"/>
<gene>
    <name evidence="1" type="ORF">CHITON_0537</name>
</gene>
<dbReference type="AlphaFoldDB" id="A0A160VSB8"/>
<dbReference type="KEGG" id="tch:CHITON_0537"/>
<dbReference type="EMBL" id="LN999010">
    <property type="protein sequence ID" value="CUX77316.1"/>
    <property type="molecule type" value="Genomic_DNA"/>
</dbReference>
<dbReference type="Proteomes" id="UP000093069">
    <property type="component" value="Chromosome I"/>
</dbReference>